<keyword evidence="1 5" id="KW-0474">Menaquinone biosynthesis</keyword>
<dbReference type="Proteomes" id="UP000001880">
    <property type="component" value="Chromosome"/>
</dbReference>
<accession>D0LH47</accession>
<proteinExistence type="inferred from homology"/>
<dbReference type="GO" id="GO:0009234">
    <property type="term" value="P:menaquinone biosynthetic process"/>
    <property type="evidence" value="ECO:0007669"/>
    <property type="project" value="UniProtKB-UniRule"/>
</dbReference>
<name>D0LH47_HALO1</name>
<dbReference type="GO" id="GO:0032259">
    <property type="term" value="P:methylation"/>
    <property type="evidence" value="ECO:0007669"/>
    <property type="project" value="UniProtKB-KW"/>
</dbReference>
<dbReference type="PROSITE" id="PS01183">
    <property type="entry name" value="UBIE_1"/>
    <property type="match status" value="1"/>
</dbReference>
<dbReference type="NCBIfam" id="TIGR01934">
    <property type="entry name" value="MenG_MenH_UbiE"/>
    <property type="match status" value="1"/>
</dbReference>
<keyword evidence="8" id="KW-1185">Reference proteome</keyword>
<dbReference type="PROSITE" id="PS51608">
    <property type="entry name" value="SAM_MT_UBIE"/>
    <property type="match status" value="1"/>
</dbReference>
<dbReference type="OrthoDB" id="9808140at2"/>
<evidence type="ECO:0000256" key="2">
    <source>
        <dbReference type="ARBA" id="ARBA00022603"/>
    </source>
</evidence>
<dbReference type="HAMAP" id="MF_01813">
    <property type="entry name" value="MenG_UbiE_methyltr"/>
    <property type="match status" value="1"/>
</dbReference>
<dbReference type="GO" id="GO:0006744">
    <property type="term" value="P:ubiquinone biosynthetic process"/>
    <property type="evidence" value="ECO:0007669"/>
    <property type="project" value="UniProtKB-UniPathway"/>
</dbReference>
<dbReference type="InterPro" id="IPR029063">
    <property type="entry name" value="SAM-dependent_MTases_sf"/>
</dbReference>
<evidence type="ECO:0000256" key="1">
    <source>
        <dbReference type="ARBA" id="ARBA00022428"/>
    </source>
</evidence>
<comment type="function">
    <text evidence="5">Methyltransferase required for the conversion of demethylmenaquinol (DMKH2) to menaquinol (MKH2).</text>
</comment>
<dbReference type="KEGG" id="hoh:Hoch_5715"/>
<feature type="binding site" evidence="5">
    <location>
        <position position="78"/>
    </location>
    <ligand>
        <name>S-adenosyl-L-methionine</name>
        <dbReference type="ChEBI" id="CHEBI:59789"/>
    </ligand>
</feature>
<organism evidence="7 8">
    <name type="scientific">Haliangium ochraceum (strain DSM 14365 / JCM 11303 / SMP-2)</name>
    <dbReference type="NCBI Taxonomy" id="502025"/>
    <lineage>
        <taxon>Bacteria</taxon>
        <taxon>Pseudomonadati</taxon>
        <taxon>Myxococcota</taxon>
        <taxon>Polyangia</taxon>
        <taxon>Haliangiales</taxon>
        <taxon>Kofleriaceae</taxon>
        <taxon>Haliangium</taxon>
    </lineage>
</organism>
<feature type="region of interest" description="Disordered" evidence="6">
    <location>
        <begin position="1"/>
        <end position="34"/>
    </location>
</feature>
<keyword evidence="2 5" id="KW-0489">Methyltransferase</keyword>
<dbReference type="GO" id="GO:0043770">
    <property type="term" value="F:demethylmenaquinone methyltransferase activity"/>
    <property type="evidence" value="ECO:0007669"/>
    <property type="project" value="UniProtKB-UniRule"/>
</dbReference>
<keyword evidence="7" id="KW-0830">Ubiquinone</keyword>
<dbReference type="Gene3D" id="3.40.50.150">
    <property type="entry name" value="Vaccinia Virus protein VP39"/>
    <property type="match status" value="1"/>
</dbReference>
<dbReference type="RefSeq" id="WP_012830784.1">
    <property type="nucleotide sequence ID" value="NC_013440.1"/>
</dbReference>
<dbReference type="SUPFAM" id="SSF53335">
    <property type="entry name" value="S-adenosyl-L-methionine-dependent methyltransferases"/>
    <property type="match status" value="1"/>
</dbReference>
<comment type="pathway">
    <text evidence="5">Quinol/quinone metabolism; menaquinone biosynthesis; menaquinol from 1,4-dihydroxy-2-naphthoate: step 2/2.</text>
</comment>
<comment type="similarity">
    <text evidence="5">Belongs to the class I-like SAM-binding methyltransferase superfamily. MenG/UbiE family.</text>
</comment>
<sequence>MTRPANESATSSASATATTNDAQAPRPGSGDMFDGIAPRYDLLNRVMSFGMDRRWRRKTVEALELGPGARVLDLATGTADVAMSIARSHPECEVVGVDPSAGMLDIGREKIASEQLEDRVSLALGDAQELDYPDDSFDGVCIAFGIRNVPDRARALAEMARITRPGGRVAILELSEPRRGLIAPLARFHIHHLVPRLGAMLSGSNEYRYLQSSIAAFPPPESFADMMRAAGMDVLLVKPMSFGACHLYVGTPAPSQDEGAQTQAERDPA</sequence>
<protein>
    <recommendedName>
        <fullName evidence="5">Demethylmenaquinone methyltransferase</fullName>
        <ecNumber evidence="5">2.1.1.163</ecNumber>
    </recommendedName>
</protein>
<dbReference type="CDD" id="cd02440">
    <property type="entry name" value="AdoMet_MTases"/>
    <property type="match status" value="1"/>
</dbReference>
<comment type="catalytic activity">
    <reaction evidence="5">
        <text>a 2-demethylmenaquinol + S-adenosyl-L-methionine = a menaquinol + S-adenosyl-L-homocysteine + H(+)</text>
        <dbReference type="Rhea" id="RHEA:42640"/>
        <dbReference type="Rhea" id="RHEA-COMP:9539"/>
        <dbReference type="Rhea" id="RHEA-COMP:9563"/>
        <dbReference type="ChEBI" id="CHEBI:15378"/>
        <dbReference type="ChEBI" id="CHEBI:18151"/>
        <dbReference type="ChEBI" id="CHEBI:55437"/>
        <dbReference type="ChEBI" id="CHEBI:57856"/>
        <dbReference type="ChEBI" id="CHEBI:59789"/>
        <dbReference type="EC" id="2.1.1.163"/>
    </reaction>
</comment>
<keyword evidence="3 5" id="KW-0808">Transferase</keyword>
<feature type="compositionally biased region" description="Low complexity" evidence="6">
    <location>
        <begin position="8"/>
        <end position="19"/>
    </location>
</feature>
<dbReference type="AlphaFoldDB" id="D0LH47"/>
<dbReference type="UniPathway" id="UPA00079">
    <property type="reaction ID" value="UER00169"/>
</dbReference>
<dbReference type="PANTHER" id="PTHR43591:SF24">
    <property type="entry name" value="2-METHOXY-6-POLYPRENYL-1,4-BENZOQUINOL METHYLASE, MITOCHONDRIAL"/>
    <property type="match status" value="1"/>
</dbReference>
<dbReference type="InterPro" id="IPR004033">
    <property type="entry name" value="UbiE/COQ5_MeTrFase"/>
</dbReference>
<dbReference type="PANTHER" id="PTHR43591">
    <property type="entry name" value="METHYLTRANSFERASE"/>
    <property type="match status" value="1"/>
</dbReference>
<evidence type="ECO:0000256" key="4">
    <source>
        <dbReference type="ARBA" id="ARBA00022691"/>
    </source>
</evidence>
<dbReference type="Pfam" id="PF01209">
    <property type="entry name" value="Ubie_methyltran"/>
    <property type="match status" value="1"/>
</dbReference>
<dbReference type="EC" id="2.1.1.163" evidence="5"/>
<dbReference type="InterPro" id="IPR023576">
    <property type="entry name" value="UbiE/COQ5_MeTrFase_CS"/>
</dbReference>
<evidence type="ECO:0000313" key="8">
    <source>
        <dbReference type="Proteomes" id="UP000001880"/>
    </source>
</evidence>
<evidence type="ECO:0000256" key="5">
    <source>
        <dbReference type="HAMAP-Rule" id="MF_01813"/>
    </source>
</evidence>
<evidence type="ECO:0000256" key="6">
    <source>
        <dbReference type="SAM" id="MobiDB-lite"/>
    </source>
</evidence>
<dbReference type="HOGENOM" id="CLU_037990_0_0_7"/>
<gene>
    <name evidence="5" type="primary">menG</name>
    <name evidence="7" type="ordered locus">Hoch_5715</name>
</gene>
<reference evidence="7 8" key="1">
    <citation type="journal article" date="2010" name="Stand. Genomic Sci.">
        <title>Complete genome sequence of Haliangium ochraceum type strain (SMP-2).</title>
        <authorList>
            <consortium name="US DOE Joint Genome Institute (JGI-PGF)"/>
            <person name="Ivanova N."/>
            <person name="Daum C."/>
            <person name="Lang E."/>
            <person name="Abt B."/>
            <person name="Kopitz M."/>
            <person name="Saunders E."/>
            <person name="Lapidus A."/>
            <person name="Lucas S."/>
            <person name="Glavina Del Rio T."/>
            <person name="Nolan M."/>
            <person name="Tice H."/>
            <person name="Copeland A."/>
            <person name="Cheng J.F."/>
            <person name="Chen F."/>
            <person name="Bruce D."/>
            <person name="Goodwin L."/>
            <person name="Pitluck S."/>
            <person name="Mavromatis K."/>
            <person name="Pati A."/>
            <person name="Mikhailova N."/>
            <person name="Chen A."/>
            <person name="Palaniappan K."/>
            <person name="Land M."/>
            <person name="Hauser L."/>
            <person name="Chang Y.J."/>
            <person name="Jeffries C.D."/>
            <person name="Detter J.C."/>
            <person name="Brettin T."/>
            <person name="Rohde M."/>
            <person name="Goker M."/>
            <person name="Bristow J."/>
            <person name="Markowitz V."/>
            <person name="Eisen J.A."/>
            <person name="Hugenholtz P."/>
            <person name="Kyrpides N.C."/>
            <person name="Klenk H.P."/>
        </authorList>
    </citation>
    <scope>NUCLEOTIDE SEQUENCE [LARGE SCALE GENOMIC DNA]</scope>
    <source>
        <strain evidence="8">DSM 14365 / CIP 107738 / JCM 11303 / AJ 13395 / SMP-2</strain>
    </source>
</reference>
<comment type="caution">
    <text evidence="5">Lacks conserved residue(s) required for the propagation of feature annotation.</text>
</comment>
<keyword evidence="4 5" id="KW-0949">S-adenosyl-L-methionine</keyword>
<dbReference type="UniPathway" id="UPA00232"/>
<feature type="binding site" evidence="5">
    <location>
        <position position="98"/>
    </location>
    <ligand>
        <name>S-adenosyl-L-methionine</name>
        <dbReference type="ChEBI" id="CHEBI:59789"/>
    </ligand>
</feature>
<dbReference type="eggNOG" id="COG2226">
    <property type="taxonomic scope" value="Bacteria"/>
</dbReference>
<evidence type="ECO:0000256" key="3">
    <source>
        <dbReference type="ARBA" id="ARBA00022679"/>
    </source>
</evidence>
<dbReference type="NCBIfam" id="NF001244">
    <property type="entry name" value="PRK00216.1-5"/>
    <property type="match status" value="1"/>
</dbReference>
<dbReference type="STRING" id="502025.Hoch_5715"/>
<evidence type="ECO:0000313" key="7">
    <source>
        <dbReference type="EMBL" id="ACY18192.1"/>
    </source>
</evidence>
<dbReference type="EMBL" id="CP001804">
    <property type="protein sequence ID" value="ACY18192.1"/>
    <property type="molecule type" value="Genomic_DNA"/>
</dbReference>
<feature type="binding site" evidence="5">
    <location>
        <begin position="126"/>
        <end position="127"/>
    </location>
    <ligand>
        <name>S-adenosyl-L-methionine</name>
        <dbReference type="ChEBI" id="CHEBI:59789"/>
    </ligand>
</feature>